<dbReference type="SUPFAM" id="SSF50475">
    <property type="entry name" value="FMN-binding split barrel"/>
    <property type="match status" value="1"/>
</dbReference>
<dbReference type="InterPro" id="IPR019576">
    <property type="entry name" value="Pyridoxamine_oxidase_dimer_C"/>
</dbReference>
<dbReference type="NCBIfam" id="NF004231">
    <property type="entry name" value="PRK05679.1"/>
    <property type="match status" value="1"/>
</dbReference>
<evidence type="ECO:0000256" key="3">
    <source>
        <dbReference type="ARBA" id="ARBA00005037"/>
    </source>
</evidence>
<feature type="domain" description="Pyridoxine 5'-phosphate oxidase dimerisation C-terminal" evidence="10">
    <location>
        <begin position="196"/>
        <end position="263"/>
    </location>
</feature>
<proteinExistence type="predicted"/>
<dbReference type="UniPathway" id="UPA01068">
    <property type="reaction ID" value="UER00304"/>
</dbReference>
<keyword evidence="12" id="KW-1185">Reference proteome</keyword>
<dbReference type="NCBIfam" id="TIGR00558">
    <property type="entry name" value="pdxH"/>
    <property type="match status" value="1"/>
</dbReference>
<dbReference type="GO" id="GO:0010181">
    <property type="term" value="F:FMN binding"/>
    <property type="evidence" value="ECO:0007669"/>
    <property type="project" value="InterPro"/>
</dbReference>
<dbReference type="Proteomes" id="UP000310189">
    <property type="component" value="Unassembled WGS sequence"/>
</dbReference>
<dbReference type="Pfam" id="PF01243">
    <property type="entry name" value="PNPOx_N"/>
    <property type="match status" value="1"/>
</dbReference>
<dbReference type="PANTHER" id="PTHR10851:SF0">
    <property type="entry name" value="PYRIDOXINE-5'-PHOSPHATE OXIDASE"/>
    <property type="match status" value="1"/>
</dbReference>
<evidence type="ECO:0000259" key="9">
    <source>
        <dbReference type="Pfam" id="PF01243"/>
    </source>
</evidence>
<dbReference type="EC" id="1.4.3.5" evidence="4"/>
<evidence type="ECO:0000256" key="5">
    <source>
        <dbReference type="ARBA" id="ARBA00022630"/>
    </source>
</evidence>
<dbReference type="GO" id="GO:0008615">
    <property type="term" value="P:pyridoxine biosynthetic process"/>
    <property type="evidence" value="ECO:0007669"/>
    <property type="project" value="InterPro"/>
</dbReference>
<protein>
    <recommendedName>
        <fullName evidence="4">pyridoxal 5'-phosphate synthase</fullName>
        <ecNumber evidence="4">1.4.3.5</ecNumber>
    </recommendedName>
</protein>
<dbReference type="OrthoDB" id="303614at2759"/>
<dbReference type="Gene3D" id="2.30.110.10">
    <property type="entry name" value="Electron Transport, Fmn-binding Protein, Chain A"/>
    <property type="match status" value="1"/>
</dbReference>
<organism evidence="11 12">
    <name type="scientific">Wallemia hederae</name>
    <dbReference type="NCBI Taxonomy" id="1540922"/>
    <lineage>
        <taxon>Eukaryota</taxon>
        <taxon>Fungi</taxon>
        <taxon>Dikarya</taxon>
        <taxon>Basidiomycota</taxon>
        <taxon>Wallemiomycotina</taxon>
        <taxon>Wallemiomycetes</taxon>
        <taxon>Wallemiales</taxon>
        <taxon>Wallemiaceae</taxon>
        <taxon>Wallemia</taxon>
    </lineage>
</organism>
<keyword evidence="7" id="KW-0560">Oxidoreductase</keyword>
<evidence type="ECO:0000259" key="10">
    <source>
        <dbReference type="Pfam" id="PF10590"/>
    </source>
</evidence>
<dbReference type="InterPro" id="IPR011576">
    <property type="entry name" value="Pyridox_Oxase_N"/>
</dbReference>
<dbReference type="InterPro" id="IPR000659">
    <property type="entry name" value="Pyridox_Oxase"/>
</dbReference>
<reference evidence="11 12" key="1">
    <citation type="submission" date="2019-03" db="EMBL/GenBank/DDBJ databases">
        <title>Sequencing 23 genomes of Wallemia ichthyophaga.</title>
        <authorList>
            <person name="Gostincar C."/>
        </authorList>
    </citation>
    <scope>NUCLEOTIDE SEQUENCE [LARGE SCALE GENOMIC DNA]</scope>
    <source>
        <strain evidence="11 12">EXF-5753</strain>
    </source>
</reference>
<comment type="pathway">
    <text evidence="2">Cofactor metabolism; pyridoxal 5'-phosphate salvage; pyridoxal 5'-phosphate from pyridoxamine 5'-phosphate: step 1/1.</text>
</comment>
<evidence type="ECO:0000256" key="7">
    <source>
        <dbReference type="ARBA" id="ARBA00023002"/>
    </source>
</evidence>
<evidence type="ECO:0000256" key="8">
    <source>
        <dbReference type="SAM" id="MobiDB-lite"/>
    </source>
</evidence>
<comment type="caution">
    <text evidence="11">The sequence shown here is derived from an EMBL/GenBank/DDBJ whole genome shotgun (WGS) entry which is preliminary data.</text>
</comment>
<comment type="cofactor">
    <cofactor evidence="1">
        <name>FMN</name>
        <dbReference type="ChEBI" id="CHEBI:58210"/>
    </cofactor>
</comment>
<evidence type="ECO:0000256" key="1">
    <source>
        <dbReference type="ARBA" id="ARBA00001917"/>
    </source>
</evidence>
<feature type="region of interest" description="Disordered" evidence="8">
    <location>
        <begin position="140"/>
        <end position="167"/>
    </location>
</feature>
<dbReference type="GO" id="GO:0004733">
    <property type="term" value="F:pyridoxamine phosphate oxidase activity"/>
    <property type="evidence" value="ECO:0007669"/>
    <property type="project" value="UniProtKB-EC"/>
</dbReference>
<evidence type="ECO:0000313" key="12">
    <source>
        <dbReference type="Proteomes" id="UP000310189"/>
    </source>
</evidence>
<dbReference type="PIRSF" id="PIRSF000190">
    <property type="entry name" value="Pyd_amn-ph_oxd"/>
    <property type="match status" value="1"/>
</dbReference>
<gene>
    <name evidence="11" type="ORF">E3P99_03893</name>
</gene>
<evidence type="ECO:0000256" key="2">
    <source>
        <dbReference type="ARBA" id="ARBA00004738"/>
    </source>
</evidence>
<accession>A0A4T0FD56</accession>
<dbReference type="AlphaFoldDB" id="A0A4T0FD56"/>
<dbReference type="InterPro" id="IPR012349">
    <property type="entry name" value="Split_barrel_FMN-bd"/>
</dbReference>
<dbReference type="EMBL" id="SPNW01000098">
    <property type="protein sequence ID" value="TIA85769.1"/>
    <property type="molecule type" value="Genomic_DNA"/>
</dbReference>
<feature type="domain" description="Pyridoxamine 5'-phosphate oxidase N-terminal" evidence="9">
    <location>
        <begin position="43"/>
        <end position="162"/>
    </location>
</feature>
<keyword evidence="5" id="KW-0285">Flavoprotein</keyword>
<name>A0A4T0FD56_9BASI</name>
<sequence>MSAAASSRIDIVSHNQYNSPGVHRQDLLSDGLSQLKVNLQWFDHALANGVHEPEAVNISTVDAHGLPNSRIVLSKSINELGVSFYTNYNSAKGQELSDTPFAALTYHWRYPNTAEGETQRQVRLRGRVVKAPSVESDEYFRTRSTESKLGAHASKQSTTLAPLSDGDDGRLTLQHRLDDMRNTFAGTPNIPTPDFWGGYILVPFQIEFWSGRLSRLHDRFLYSRSLETLQSLLPNDATTPIESTEALAKECGGVGWTIDRLSP</sequence>
<evidence type="ECO:0000256" key="6">
    <source>
        <dbReference type="ARBA" id="ARBA00022643"/>
    </source>
</evidence>
<evidence type="ECO:0000256" key="4">
    <source>
        <dbReference type="ARBA" id="ARBA00012801"/>
    </source>
</evidence>
<evidence type="ECO:0000313" key="11">
    <source>
        <dbReference type="EMBL" id="TIA85769.1"/>
    </source>
</evidence>
<comment type="pathway">
    <text evidence="3">Cofactor metabolism; pyridoxal 5'-phosphate salvage; pyridoxal 5'-phosphate from pyridoxine 5'-phosphate: step 1/1.</text>
</comment>
<keyword evidence="6" id="KW-0288">FMN</keyword>
<dbReference type="PANTHER" id="PTHR10851">
    <property type="entry name" value="PYRIDOXINE-5-PHOSPHATE OXIDASE"/>
    <property type="match status" value="1"/>
</dbReference>
<dbReference type="Pfam" id="PF10590">
    <property type="entry name" value="PNP_phzG_C"/>
    <property type="match status" value="1"/>
</dbReference>